<feature type="domain" description="S-Me-THD N-terminal" evidence="1">
    <location>
        <begin position="9"/>
        <end position="164"/>
    </location>
</feature>
<dbReference type="SUPFAM" id="SSF160991">
    <property type="entry name" value="CV3147-like"/>
    <property type="match status" value="1"/>
</dbReference>
<dbReference type="Gene3D" id="2.40.390.10">
    <property type="entry name" value="CV3147-like"/>
    <property type="match status" value="1"/>
</dbReference>
<accession>A0AB74UF72</accession>
<dbReference type="InterPro" id="IPR010318">
    <property type="entry name" value="S-Me-THD_N"/>
</dbReference>
<evidence type="ECO:0000313" key="3">
    <source>
        <dbReference type="EMBL" id="XCJ80264.1"/>
    </source>
</evidence>
<dbReference type="InterPro" id="IPR024071">
    <property type="entry name" value="S-Me-THD_C_sf"/>
</dbReference>
<proteinExistence type="predicted"/>
<gene>
    <name evidence="3" type="ORF">ABV408_03565</name>
</gene>
<dbReference type="RefSeq" id="WP_353981098.1">
    <property type="nucleotide sequence ID" value="NZ_CP159578.1"/>
</dbReference>
<dbReference type="Pfam" id="PF06032">
    <property type="entry name" value="S-Me-THD_N"/>
    <property type="match status" value="1"/>
</dbReference>
<sequence>MTFQYGLDDFRHIVTGAALMASGGGGSYHDAMRVLDQLQESGWCGSVEVKDYDGATEACVLAMMGSPDAAEDLSLAAIQRSMNNTVDAFQALCGTPPVCVIPVEIGPINSLVPLIAALGDNPVKWVVNGDGSGRAVPELPQTLYSGAANLSASPCILADSAQDAAAARSVRLQATTAADVESLAGSVVAAFGSYAGIMLWPSTSANDFALANHYLPGTLEQVRRLGDYMDSADGPRTTAEVVAKLESLTGRDVTCAITNGYITEVTQSTNGASLDVGIIRVDDTPDPRNSRITHYIYNMNENLIMYAAQDGAPVIIAPDSICYYSEHTGRGFSNAFDDLAPYHDRQTGKSTGVPISVIGIRAAKAFRDAAGVCDSFAGLLRRIGYAGGSINGPE</sequence>
<reference evidence="3" key="1">
    <citation type="submission" date="2024-06" db="EMBL/GenBank/DDBJ databases">
        <title>Complete genome of Salinicola endophyticus HNIBRBA4755.</title>
        <authorList>
            <person name="Shin S.Y."/>
            <person name="Kang H."/>
            <person name="Song J."/>
        </authorList>
    </citation>
    <scope>NUCLEOTIDE SEQUENCE</scope>
    <source>
        <strain evidence="3">HNIBRBA4755</strain>
    </source>
</reference>
<dbReference type="AlphaFoldDB" id="A0AB74UF72"/>
<dbReference type="Pfam" id="PF20906">
    <property type="entry name" value="S-Me-THD_C"/>
    <property type="match status" value="1"/>
</dbReference>
<protein>
    <submittedName>
        <fullName evidence="3">DUF917 family protein</fullName>
    </submittedName>
</protein>
<feature type="domain" description="S-Me-THD-like C-terminal" evidence="2">
    <location>
        <begin position="179"/>
        <end position="333"/>
    </location>
</feature>
<dbReference type="InterPro" id="IPR048350">
    <property type="entry name" value="S-Me-THD-like_C"/>
</dbReference>
<organism evidence="3">
    <name type="scientific">Salinicola endophyticus</name>
    <dbReference type="NCBI Taxonomy" id="1949083"/>
    <lineage>
        <taxon>Bacteria</taxon>
        <taxon>Pseudomonadati</taxon>
        <taxon>Pseudomonadota</taxon>
        <taxon>Gammaproteobacteria</taxon>
        <taxon>Oceanospirillales</taxon>
        <taxon>Halomonadaceae</taxon>
        <taxon>Salinicola</taxon>
    </lineage>
</organism>
<dbReference type="InterPro" id="IPR027479">
    <property type="entry name" value="S-Me-THD_N_sf"/>
</dbReference>
<dbReference type="EMBL" id="CP159578">
    <property type="protein sequence ID" value="XCJ80264.1"/>
    <property type="molecule type" value="Genomic_DNA"/>
</dbReference>
<dbReference type="Gene3D" id="3.40.1610.10">
    <property type="entry name" value="CV3147-like domain"/>
    <property type="match status" value="1"/>
</dbReference>
<name>A0AB74UF72_9GAMM</name>
<evidence type="ECO:0000259" key="2">
    <source>
        <dbReference type="Pfam" id="PF20906"/>
    </source>
</evidence>
<evidence type="ECO:0000259" key="1">
    <source>
        <dbReference type="Pfam" id="PF06032"/>
    </source>
</evidence>